<dbReference type="EMBL" id="FUIG01000039">
    <property type="protein sequence ID" value="SJM32818.1"/>
    <property type="molecule type" value="Genomic_DNA"/>
</dbReference>
<gene>
    <name evidence="1" type="ORF">BQ8482_310139</name>
</gene>
<proteinExistence type="predicted"/>
<evidence type="ECO:0000313" key="1">
    <source>
        <dbReference type="EMBL" id="SJM32818.1"/>
    </source>
</evidence>
<sequence>MERSNSVLHLSQSGFFSNPENEYPRLKAVHSKGFVAARQHFGAWIENQKVLDLLERSIYRRDQGRDRWTLPCPGRAVAALATALSASRHSR</sequence>
<reference evidence="2" key="1">
    <citation type="submission" date="2016-12" db="EMBL/GenBank/DDBJ databases">
        <authorList>
            <person name="Brunel B."/>
        </authorList>
    </citation>
    <scope>NUCLEOTIDE SEQUENCE [LARGE SCALE GENOMIC DNA]</scope>
</reference>
<dbReference type="Proteomes" id="UP000245698">
    <property type="component" value="Unassembled WGS sequence"/>
</dbReference>
<dbReference type="AlphaFoldDB" id="A0A2P9ANU4"/>
<protein>
    <submittedName>
        <fullName evidence="1">Uncharacterized protein</fullName>
    </submittedName>
</protein>
<name>A0A2P9ANU4_9HYPH</name>
<keyword evidence="2" id="KW-1185">Reference proteome</keyword>
<accession>A0A2P9ANU4</accession>
<organism evidence="1 2">
    <name type="scientific">Mesorhizobium delmotii</name>
    <dbReference type="NCBI Taxonomy" id="1631247"/>
    <lineage>
        <taxon>Bacteria</taxon>
        <taxon>Pseudomonadati</taxon>
        <taxon>Pseudomonadota</taxon>
        <taxon>Alphaproteobacteria</taxon>
        <taxon>Hyphomicrobiales</taxon>
        <taxon>Phyllobacteriaceae</taxon>
        <taxon>Mesorhizobium</taxon>
    </lineage>
</organism>
<evidence type="ECO:0000313" key="2">
    <source>
        <dbReference type="Proteomes" id="UP000245698"/>
    </source>
</evidence>